<protein>
    <submittedName>
        <fullName evidence="13">p102 protein</fullName>
    </submittedName>
</protein>
<evidence type="ECO:0000256" key="3">
    <source>
        <dbReference type="ARBA" id="ARBA00011245"/>
    </source>
</evidence>
<keyword evidence="5 11" id="KW-0479">Metal-binding</keyword>
<dbReference type="PANTHER" id="PTHR12439">
    <property type="entry name" value="PLACENTAL PROTEIN 11-RELATED"/>
    <property type="match status" value="1"/>
</dbReference>
<dbReference type="InterPro" id="IPR018998">
    <property type="entry name" value="EndoU_C"/>
</dbReference>
<proteinExistence type="evidence at transcript level"/>
<dbReference type="SUPFAM" id="SSF142877">
    <property type="entry name" value="EndoU-like"/>
    <property type="match status" value="1"/>
</dbReference>
<evidence type="ECO:0000313" key="13">
    <source>
        <dbReference type="EMBL" id="CBY85302.1"/>
    </source>
</evidence>
<evidence type="ECO:0000256" key="2">
    <source>
        <dbReference type="ARBA" id="ARBA00010168"/>
    </source>
</evidence>
<evidence type="ECO:0000256" key="10">
    <source>
        <dbReference type="ARBA" id="ARBA00023239"/>
    </source>
</evidence>
<sequence>MILIALETTYFILSKMKLALVLLGCLAVCRADDLAHAAGQIFNNILPNLITNSVTGQQGNTATNTLQQIGTVVGGVVDYAKKKSYEDLLRQVQDSTTDEDILRVSEEMFNADINNALAYIQVNLQGKTSPLSKDDKAPANLLSVPENVWNGPTIRPFAALFDNYHKNVIRPEFVTPNEETEQVTFINTILATGPIRSLMNFLVSKGLTQMNEYNEQVELLKKIWFTKYARHWTGLCKCSCAFENIFMAELKSNDVLGLHSWLFFAKREQDRKANYLGYLDKLDLSGKGMILKQHSILSETKDAPEVTMFVGTSPELEVALYTMCFMARPDRPCRLRYNNINFSIQTKTLKSDNVLLIDTAYPFY</sequence>
<dbReference type="InterPro" id="IPR037227">
    <property type="entry name" value="EndoU-like"/>
</dbReference>
<dbReference type="InterPro" id="IPR039787">
    <property type="entry name" value="ENDOU"/>
</dbReference>
<keyword evidence="7 11" id="KW-0378">Hydrolase</keyword>
<evidence type="ECO:0000256" key="8">
    <source>
        <dbReference type="ARBA" id="ARBA00022884"/>
    </source>
</evidence>
<evidence type="ECO:0000256" key="11">
    <source>
        <dbReference type="RuleBase" id="RU367085"/>
    </source>
</evidence>
<keyword evidence="11" id="KW-0732">Signal</keyword>
<comment type="subunit">
    <text evidence="3 11">Monomer.</text>
</comment>
<name>F6IA34_HELVI</name>
<evidence type="ECO:0000256" key="1">
    <source>
        <dbReference type="ARBA" id="ARBA00001936"/>
    </source>
</evidence>
<evidence type="ECO:0000256" key="4">
    <source>
        <dbReference type="ARBA" id="ARBA00022722"/>
    </source>
</evidence>
<evidence type="ECO:0000256" key="7">
    <source>
        <dbReference type="ARBA" id="ARBA00022801"/>
    </source>
</evidence>
<evidence type="ECO:0000256" key="9">
    <source>
        <dbReference type="ARBA" id="ARBA00023211"/>
    </source>
</evidence>
<dbReference type="GO" id="GO:0016787">
    <property type="term" value="F:hydrolase activity"/>
    <property type="evidence" value="ECO:0007669"/>
    <property type="project" value="UniProtKB-KW"/>
</dbReference>
<feature type="chain" id="PRO_5026375968" evidence="11">
    <location>
        <begin position="32"/>
        <end position="364"/>
    </location>
</feature>
<evidence type="ECO:0000256" key="6">
    <source>
        <dbReference type="ARBA" id="ARBA00022759"/>
    </source>
</evidence>
<feature type="domain" description="EndoU" evidence="12">
    <location>
        <begin position="97"/>
        <end position="364"/>
    </location>
</feature>
<dbReference type="Pfam" id="PF09412">
    <property type="entry name" value="XendoU"/>
    <property type="match status" value="1"/>
</dbReference>
<dbReference type="GO" id="GO:0016829">
    <property type="term" value="F:lyase activity"/>
    <property type="evidence" value="ECO:0007669"/>
    <property type="project" value="UniProtKB-KW"/>
</dbReference>
<keyword evidence="9 11" id="KW-0464">Manganese</keyword>
<keyword evidence="8 11" id="KW-0694">RNA-binding</keyword>
<comment type="similarity">
    <text evidence="2 11">Belongs to the ENDOU family.</text>
</comment>
<dbReference type="PANTHER" id="PTHR12439:SF42">
    <property type="entry name" value="ENDORIBONUCLEASE-RELATED"/>
    <property type="match status" value="1"/>
</dbReference>
<gene>
    <name evidence="13" type="primary">p102</name>
</gene>
<keyword evidence="4 11" id="KW-0540">Nuclease</keyword>
<dbReference type="PROSITE" id="PS51959">
    <property type="entry name" value="ENDOU"/>
    <property type="match status" value="1"/>
</dbReference>
<evidence type="ECO:0000256" key="5">
    <source>
        <dbReference type="ARBA" id="ARBA00022723"/>
    </source>
</evidence>
<dbReference type="EMBL" id="FR751090">
    <property type="protein sequence ID" value="CBY85302.1"/>
    <property type="molecule type" value="mRNA"/>
</dbReference>
<comment type="cofactor">
    <cofactor evidence="1 11">
        <name>Mn(2+)</name>
        <dbReference type="ChEBI" id="CHEBI:29035"/>
    </cofactor>
</comment>
<accession>F6IA34</accession>
<evidence type="ECO:0000259" key="12">
    <source>
        <dbReference type="PROSITE" id="PS51959"/>
    </source>
</evidence>
<dbReference type="GO" id="GO:0003723">
    <property type="term" value="F:RNA binding"/>
    <property type="evidence" value="ECO:0007669"/>
    <property type="project" value="UniProtKB-UniRule"/>
</dbReference>
<organism evidence="13">
    <name type="scientific">Heliothis virescens</name>
    <name type="common">Tobacco budworm moth</name>
    <dbReference type="NCBI Taxonomy" id="7102"/>
    <lineage>
        <taxon>Eukaryota</taxon>
        <taxon>Metazoa</taxon>
        <taxon>Ecdysozoa</taxon>
        <taxon>Arthropoda</taxon>
        <taxon>Hexapoda</taxon>
        <taxon>Insecta</taxon>
        <taxon>Pterygota</taxon>
        <taxon>Neoptera</taxon>
        <taxon>Endopterygota</taxon>
        <taxon>Lepidoptera</taxon>
        <taxon>Glossata</taxon>
        <taxon>Ditrysia</taxon>
        <taxon>Noctuoidea</taxon>
        <taxon>Noctuidae</taxon>
        <taxon>Heliothinae</taxon>
        <taxon>Heliothis</taxon>
    </lineage>
</organism>
<dbReference type="AlphaFoldDB" id="F6IA34"/>
<keyword evidence="10" id="KW-0456">Lyase</keyword>
<dbReference type="GO" id="GO:0046872">
    <property type="term" value="F:metal ion binding"/>
    <property type="evidence" value="ECO:0007669"/>
    <property type="project" value="UniProtKB-UniRule"/>
</dbReference>
<feature type="signal peptide" evidence="11">
    <location>
        <begin position="1"/>
        <end position="31"/>
    </location>
</feature>
<dbReference type="GO" id="GO:0004521">
    <property type="term" value="F:RNA endonuclease activity"/>
    <property type="evidence" value="ECO:0007669"/>
    <property type="project" value="UniProtKB-UniRule"/>
</dbReference>
<dbReference type="CDD" id="cd21159">
    <property type="entry name" value="XendoU"/>
    <property type="match status" value="1"/>
</dbReference>
<keyword evidence="6 11" id="KW-0255">Endonuclease</keyword>
<reference evidence="13" key="1">
    <citation type="submission" date="2010-12" db="EMBL/GenBank/DDBJ databases">
        <title>Functional amyloids in insect immune response.</title>
        <authorList>
            <person name="Pennacchio F."/>
            <person name="Falabella P."/>
            <person name="Gigliotti S."/>
        </authorList>
    </citation>
    <scope>NUCLEOTIDE SEQUENCE</scope>
    <source>
        <tissue evidence="13">Haemocyte</tissue>
    </source>
</reference>